<evidence type="ECO:0000259" key="23">
    <source>
        <dbReference type="PROSITE" id="PS50894"/>
    </source>
</evidence>
<dbReference type="CDD" id="cd00082">
    <property type="entry name" value="HisKA"/>
    <property type="match status" value="1"/>
</dbReference>
<feature type="domain" description="Histidine kinase" evidence="18">
    <location>
        <begin position="339"/>
        <end position="560"/>
    </location>
</feature>
<dbReference type="Gene3D" id="3.30.450.20">
    <property type="entry name" value="PAS domain"/>
    <property type="match status" value="1"/>
</dbReference>
<dbReference type="InterPro" id="IPR036641">
    <property type="entry name" value="HPT_dom_sf"/>
</dbReference>
<name>A0ABM8AZG9_9BACT</name>
<evidence type="ECO:0000259" key="21">
    <source>
        <dbReference type="PROSITE" id="PS50113"/>
    </source>
</evidence>
<dbReference type="Gene3D" id="3.30.565.10">
    <property type="entry name" value="Histidine kinase-like ATPase, C-terminal domain"/>
    <property type="match status" value="1"/>
</dbReference>
<dbReference type="PROSITE" id="PS50885">
    <property type="entry name" value="HAMP"/>
    <property type="match status" value="1"/>
</dbReference>
<keyword evidence="11 17" id="KW-1133">Transmembrane helix</keyword>
<feature type="modified residue" description="4-aspartylphosphate" evidence="15">
    <location>
        <position position="631"/>
    </location>
</feature>
<evidence type="ECO:0000256" key="3">
    <source>
        <dbReference type="ARBA" id="ARBA00012438"/>
    </source>
</evidence>
<evidence type="ECO:0000259" key="19">
    <source>
        <dbReference type="PROSITE" id="PS50110"/>
    </source>
</evidence>
<feature type="domain" description="PAS" evidence="20">
    <location>
        <begin position="158"/>
        <end position="228"/>
    </location>
</feature>
<proteinExistence type="predicted"/>
<dbReference type="InterPro" id="IPR003661">
    <property type="entry name" value="HisK_dim/P_dom"/>
</dbReference>
<feature type="modified residue" description="Phosphohistidine" evidence="14">
    <location>
        <position position="920"/>
    </location>
</feature>
<dbReference type="InterPro" id="IPR008207">
    <property type="entry name" value="Sig_transdc_His_kin_Hpt_dom"/>
</dbReference>
<organism evidence="24 25">
    <name type="scientific">Pseudodesulfovibrio nedwellii</name>
    <dbReference type="NCBI Taxonomy" id="2973072"/>
    <lineage>
        <taxon>Bacteria</taxon>
        <taxon>Pseudomonadati</taxon>
        <taxon>Thermodesulfobacteriota</taxon>
        <taxon>Desulfovibrionia</taxon>
        <taxon>Desulfovibrionales</taxon>
        <taxon>Desulfovibrionaceae</taxon>
    </lineage>
</organism>
<dbReference type="SUPFAM" id="SSF47384">
    <property type="entry name" value="Homodimeric domain of signal transducing histidine kinase"/>
    <property type="match status" value="1"/>
</dbReference>
<dbReference type="InterPro" id="IPR001610">
    <property type="entry name" value="PAC"/>
</dbReference>
<evidence type="ECO:0000256" key="5">
    <source>
        <dbReference type="ARBA" id="ARBA00022553"/>
    </source>
</evidence>
<feature type="transmembrane region" description="Helical" evidence="17">
    <location>
        <begin position="78"/>
        <end position="99"/>
    </location>
</feature>
<dbReference type="SMART" id="SM00086">
    <property type="entry name" value="PAC"/>
    <property type="match status" value="1"/>
</dbReference>
<evidence type="ECO:0000256" key="11">
    <source>
        <dbReference type="ARBA" id="ARBA00022989"/>
    </source>
</evidence>
<comment type="subcellular location">
    <subcellularLocation>
        <location evidence="2">Cell membrane</location>
        <topology evidence="2">Multi-pass membrane protein</topology>
    </subcellularLocation>
</comment>
<dbReference type="Pfam" id="PF02518">
    <property type="entry name" value="HATPase_c"/>
    <property type="match status" value="1"/>
</dbReference>
<dbReference type="PANTHER" id="PTHR45339:SF1">
    <property type="entry name" value="HYBRID SIGNAL TRANSDUCTION HISTIDINE KINASE J"/>
    <property type="match status" value="1"/>
</dbReference>
<evidence type="ECO:0000256" key="4">
    <source>
        <dbReference type="ARBA" id="ARBA00022475"/>
    </source>
</evidence>
<dbReference type="InterPro" id="IPR001789">
    <property type="entry name" value="Sig_transdc_resp-reg_receiver"/>
</dbReference>
<dbReference type="PROSITE" id="PS50113">
    <property type="entry name" value="PAC"/>
    <property type="match status" value="1"/>
</dbReference>
<dbReference type="InterPro" id="IPR036097">
    <property type="entry name" value="HisK_dim/P_sf"/>
</dbReference>
<dbReference type="PROSITE" id="PS50894">
    <property type="entry name" value="HPT"/>
    <property type="match status" value="1"/>
</dbReference>
<dbReference type="InterPro" id="IPR003594">
    <property type="entry name" value="HATPase_dom"/>
</dbReference>
<keyword evidence="10" id="KW-0067">ATP-binding</keyword>
<dbReference type="SMART" id="SM00388">
    <property type="entry name" value="HisKA"/>
    <property type="match status" value="1"/>
</dbReference>
<dbReference type="Pfam" id="PF00072">
    <property type="entry name" value="Response_reg"/>
    <property type="match status" value="2"/>
</dbReference>
<dbReference type="CDD" id="cd16922">
    <property type="entry name" value="HATPase_EvgS-ArcB-TorS-like"/>
    <property type="match status" value="1"/>
</dbReference>
<accession>A0ABM8AZG9</accession>
<keyword evidence="8" id="KW-0547">Nucleotide-binding</keyword>
<feature type="modified residue" description="4-aspartylphosphate" evidence="15">
    <location>
        <position position="772"/>
    </location>
</feature>
<gene>
    <name evidence="24" type="ORF">SYK_10960</name>
</gene>
<evidence type="ECO:0000256" key="6">
    <source>
        <dbReference type="ARBA" id="ARBA00022679"/>
    </source>
</evidence>
<evidence type="ECO:0000256" key="12">
    <source>
        <dbReference type="ARBA" id="ARBA00023012"/>
    </source>
</evidence>
<feature type="domain" description="Response regulatory" evidence="19">
    <location>
        <begin position="578"/>
        <end position="699"/>
    </location>
</feature>
<dbReference type="SMART" id="SM00387">
    <property type="entry name" value="HATPase_c"/>
    <property type="match status" value="1"/>
</dbReference>
<dbReference type="SUPFAM" id="SSF47226">
    <property type="entry name" value="Histidine-containing phosphotransfer domain, HPT domain"/>
    <property type="match status" value="1"/>
</dbReference>
<evidence type="ECO:0000256" key="8">
    <source>
        <dbReference type="ARBA" id="ARBA00022741"/>
    </source>
</evidence>
<keyword evidence="13 17" id="KW-0472">Membrane</keyword>
<dbReference type="InterPro" id="IPR035965">
    <property type="entry name" value="PAS-like_dom_sf"/>
</dbReference>
<evidence type="ECO:0000313" key="24">
    <source>
        <dbReference type="EMBL" id="BDQ36736.1"/>
    </source>
</evidence>
<evidence type="ECO:0000259" key="20">
    <source>
        <dbReference type="PROSITE" id="PS50112"/>
    </source>
</evidence>
<dbReference type="SMART" id="SM00091">
    <property type="entry name" value="PAS"/>
    <property type="match status" value="1"/>
</dbReference>
<sequence length="1061" mass="118040">MEEESVVSLCDAFSKIDIVVFINVVDHRGNEVYSFGEIEEGVTIVKGKSVSYEDVEVGYIQLGLTPLIFEDKVYETTWISLLSLLFVAIVLGVFTKLILNKNLRTPLDLLIARIESISAGEYAEHEEEGNLLEMRTILSKFNEMAGKVRSREDLLRLSEEKYRRLFETTTEGIIVIDKDRRLIMVNKVLADMLGYIEMEMYGMPIADLLHPDDLEHHDQEMEKRVQGLSSQYERRLMHKDGHIVWTIVSSSPMIGMKGAFDGSFGMITDISDLRRAQAELKIAYDEMEQRVILRTDELNKTNRLLTSEIHIRKQTEKAIIDAKEAAEDATRAKSEFLANMSHEIRTPMNAIIGMTHLTKMTNLSATQKDYLNKIDISAKSLLGIINDVLDMSKIEAGMLSVESVGFTIDQVLEQLTTIVSPRANEKKLEFLINVDKKVPNSVVGDSMRLAQILINLCNNAVKFTDEGAVVVSIVPLELKQEQAKLRFTVKDDGIGIKLDQIDELFQPFTQADASTTRKYGGTGLGLNLCNQLVSLMGGEIGVESEPGKGSLFWFEIPFPIYHRDKEPALLPGELQGQRALVVDDNDTSQIILKGMLEHMGLRVALAGSGEEALEILRNVPKEEAFNLLVIDWRMPGRNGIQTAGAILSDESISPKPPMFMVSAYGNASLVKKSNEMGFKGLLFKPVNQSFLFNLVVETLGKGMVTTSDSVVREGVTDNLGGARVLLVEDNEINRQVALEILASAKIKVFEAVNGQAALDFLAKTPVDLVLMDVQMPIMDGYEATRRLREQDRFNDLPIIAMTAHAMVEDIERSQSVGMNGHVAKPFDPEDLFKVLAQWIEPTSVHQSRPLPLTEEPVLGDSLPASMDGIDVQLGLRRARGNKELYKNLLLLLDEKYSDAAQEIEQARAEGRLEEAVGLAHSVKGTSGMLGAMELFESSSDLEHALDESSDDVQEKLERFSYDMSVVMQSIAVIKEIEGTKTVLKQVGEVADAADLLASLEALKVPLSEGAPVVCRKKAKDVQVLVWPGELHDDVVRMLKLIAEYDFKKALVLVKDLEKRMV</sequence>
<keyword evidence="16" id="KW-0175">Coiled coil</keyword>
<feature type="domain" description="HPt" evidence="23">
    <location>
        <begin position="881"/>
        <end position="980"/>
    </location>
</feature>
<dbReference type="Pfam" id="PF01627">
    <property type="entry name" value="Hpt"/>
    <property type="match status" value="1"/>
</dbReference>
<keyword evidence="6" id="KW-0808">Transferase</keyword>
<dbReference type="PANTHER" id="PTHR45339">
    <property type="entry name" value="HYBRID SIGNAL TRANSDUCTION HISTIDINE KINASE J"/>
    <property type="match status" value="1"/>
</dbReference>
<feature type="domain" description="PAC" evidence="21">
    <location>
        <begin position="230"/>
        <end position="282"/>
    </location>
</feature>
<keyword evidence="4" id="KW-1003">Cell membrane</keyword>
<dbReference type="PROSITE" id="PS50112">
    <property type="entry name" value="PAS"/>
    <property type="match status" value="1"/>
</dbReference>
<dbReference type="Gene3D" id="1.10.287.130">
    <property type="match status" value="1"/>
</dbReference>
<keyword evidence="9" id="KW-0418">Kinase</keyword>
<dbReference type="InterPro" id="IPR005467">
    <property type="entry name" value="His_kinase_dom"/>
</dbReference>
<dbReference type="PROSITE" id="PS50110">
    <property type="entry name" value="RESPONSE_REGULATORY"/>
    <property type="match status" value="2"/>
</dbReference>
<dbReference type="EMBL" id="AP026709">
    <property type="protein sequence ID" value="BDQ36736.1"/>
    <property type="molecule type" value="Genomic_DNA"/>
</dbReference>
<dbReference type="SUPFAM" id="SSF55874">
    <property type="entry name" value="ATPase domain of HSP90 chaperone/DNA topoisomerase II/histidine kinase"/>
    <property type="match status" value="1"/>
</dbReference>
<dbReference type="CDD" id="cd00130">
    <property type="entry name" value="PAS"/>
    <property type="match status" value="1"/>
</dbReference>
<protein>
    <recommendedName>
        <fullName evidence="3">histidine kinase</fullName>
        <ecNumber evidence="3">2.7.13.3</ecNumber>
    </recommendedName>
</protein>
<feature type="domain" description="Response regulatory" evidence="19">
    <location>
        <begin position="723"/>
        <end position="839"/>
    </location>
</feature>
<keyword evidence="25" id="KW-1185">Reference proteome</keyword>
<evidence type="ECO:0000256" key="1">
    <source>
        <dbReference type="ARBA" id="ARBA00000085"/>
    </source>
</evidence>
<evidence type="ECO:0000256" key="14">
    <source>
        <dbReference type="PROSITE-ProRule" id="PRU00110"/>
    </source>
</evidence>
<keyword evidence="5 15" id="KW-0597">Phosphoprotein</keyword>
<dbReference type="InterPro" id="IPR000014">
    <property type="entry name" value="PAS"/>
</dbReference>
<dbReference type="PRINTS" id="PR00344">
    <property type="entry name" value="BCTRLSENSOR"/>
</dbReference>
<feature type="domain" description="HAMP" evidence="22">
    <location>
        <begin position="101"/>
        <end position="153"/>
    </location>
</feature>
<dbReference type="InterPro" id="IPR004358">
    <property type="entry name" value="Sig_transdc_His_kin-like_C"/>
</dbReference>
<dbReference type="InterPro" id="IPR011006">
    <property type="entry name" value="CheY-like_superfamily"/>
</dbReference>
<dbReference type="SMART" id="SM00448">
    <property type="entry name" value="REC"/>
    <property type="match status" value="2"/>
</dbReference>
<dbReference type="SUPFAM" id="SSF52172">
    <property type="entry name" value="CheY-like"/>
    <property type="match status" value="2"/>
</dbReference>
<dbReference type="EC" id="2.7.13.3" evidence="3"/>
<evidence type="ECO:0000256" key="16">
    <source>
        <dbReference type="SAM" id="Coils"/>
    </source>
</evidence>
<evidence type="ECO:0000256" key="13">
    <source>
        <dbReference type="ARBA" id="ARBA00023136"/>
    </source>
</evidence>
<dbReference type="InterPro" id="IPR000700">
    <property type="entry name" value="PAS-assoc_C"/>
</dbReference>
<dbReference type="NCBIfam" id="TIGR00229">
    <property type="entry name" value="sensory_box"/>
    <property type="match status" value="1"/>
</dbReference>
<evidence type="ECO:0000259" key="22">
    <source>
        <dbReference type="PROSITE" id="PS50885"/>
    </source>
</evidence>
<evidence type="ECO:0000256" key="9">
    <source>
        <dbReference type="ARBA" id="ARBA00022777"/>
    </source>
</evidence>
<evidence type="ECO:0000256" key="10">
    <source>
        <dbReference type="ARBA" id="ARBA00022840"/>
    </source>
</evidence>
<dbReference type="InterPro" id="IPR036890">
    <property type="entry name" value="HATPase_C_sf"/>
</dbReference>
<dbReference type="Pfam" id="PF00512">
    <property type="entry name" value="HisKA"/>
    <property type="match status" value="1"/>
</dbReference>
<evidence type="ECO:0000256" key="7">
    <source>
        <dbReference type="ARBA" id="ARBA00022692"/>
    </source>
</evidence>
<evidence type="ECO:0000256" key="17">
    <source>
        <dbReference type="SAM" id="Phobius"/>
    </source>
</evidence>
<feature type="coiled-coil region" evidence="16">
    <location>
        <begin position="270"/>
        <end position="332"/>
    </location>
</feature>
<keyword evidence="7 17" id="KW-0812">Transmembrane</keyword>
<keyword evidence="12" id="KW-0902">Two-component regulatory system</keyword>
<dbReference type="Gene3D" id="1.20.120.160">
    <property type="entry name" value="HPT domain"/>
    <property type="match status" value="1"/>
</dbReference>
<dbReference type="PROSITE" id="PS50109">
    <property type="entry name" value="HIS_KIN"/>
    <property type="match status" value="1"/>
</dbReference>
<evidence type="ECO:0000313" key="25">
    <source>
        <dbReference type="Proteomes" id="UP001317742"/>
    </source>
</evidence>
<evidence type="ECO:0000256" key="15">
    <source>
        <dbReference type="PROSITE-ProRule" id="PRU00169"/>
    </source>
</evidence>
<evidence type="ECO:0000256" key="2">
    <source>
        <dbReference type="ARBA" id="ARBA00004651"/>
    </source>
</evidence>
<dbReference type="InterPro" id="IPR003660">
    <property type="entry name" value="HAMP_dom"/>
</dbReference>
<dbReference type="CDD" id="cd17546">
    <property type="entry name" value="REC_hyHK_CKI1_RcsC-like"/>
    <property type="match status" value="2"/>
</dbReference>
<comment type="catalytic activity">
    <reaction evidence="1">
        <text>ATP + protein L-histidine = ADP + protein N-phospho-L-histidine.</text>
        <dbReference type="EC" id="2.7.13.3"/>
    </reaction>
</comment>
<dbReference type="Proteomes" id="UP001317742">
    <property type="component" value="Chromosome"/>
</dbReference>
<dbReference type="Pfam" id="PF00989">
    <property type="entry name" value="PAS"/>
    <property type="match status" value="1"/>
</dbReference>
<evidence type="ECO:0000259" key="18">
    <source>
        <dbReference type="PROSITE" id="PS50109"/>
    </source>
</evidence>
<reference evidence="24 25" key="1">
    <citation type="submission" date="2022-08" db="EMBL/GenBank/DDBJ databases">
        <title>Genome Sequence of the sulphate-reducing bacterium, Pseudodesulfovibrio sp. SYK.</title>
        <authorList>
            <person name="Kondo R."/>
            <person name="Kataoka T."/>
        </authorList>
    </citation>
    <scope>NUCLEOTIDE SEQUENCE [LARGE SCALE GENOMIC DNA]</scope>
    <source>
        <strain evidence="24 25">SYK</strain>
    </source>
</reference>
<dbReference type="Gene3D" id="3.40.50.2300">
    <property type="match status" value="2"/>
</dbReference>
<dbReference type="SUPFAM" id="SSF55785">
    <property type="entry name" value="PYP-like sensor domain (PAS domain)"/>
    <property type="match status" value="1"/>
</dbReference>
<dbReference type="InterPro" id="IPR013767">
    <property type="entry name" value="PAS_fold"/>
</dbReference>